<reference evidence="1 2" key="1">
    <citation type="submission" date="2024-10" db="EMBL/GenBank/DDBJ databases">
        <title>The Natural Products Discovery Center: Release of the First 8490 Sequenced Strains for Exploring Actinobacteria Biosynthetic Diversity.</title>
        <authorList>
            <person name="Kalkreuter E."/>
            <person name="Kautsar S.A."/>
            <person name="Yang D."/>
            <person name="Bader C.D."/>
            <person name="Teijaro C.N."/>
            <person name="Fluegel L."/>
            <person name="Davis C.M."/>
            <person name="Simpson J.R."/>
            <person name="Lauterbach L."/>
            <person name="Steele A.D."/>
            <person name="Gui C."/>
            <person name="Meng S."/>
            <person name="Li G."/>
            <person name="Viehrig K."/>
            <person name="Ye F."/>
            <person name="Su P."/>
            <person name="Kiefer A.F."/>
            <person name="Nichols A."/>
            <person name="Cepeda A.J."/>
            <person name="Yan W."/>
            <person name="Fan B."/>
            <person name="Jiang Y."/>
            <person name="Adhikari A."/>
            <person name="Zheng C.-J."/>
            <person name="Schuster L."/>
            <person name="Cowan T.M."/>
            <person name="Smanski M.J."/>
            <person name="Chevrette M.G."/>
            <person name="De Carvalho L.P.S."/>
            <person name="Shen B."/>
        </authorList>
    </citation>
    <scope>NUCLEOTIDE SEQUENCE [LARGE SCALE GENOMIC DNA]</scope>
    <source>
        <strain evidence="1 2">NPDC053399</strain>
    </source>
</reference>
<comment type="caution">
    <text evidence="1">The sequence shown here is derived from an EMBL/GenBank/DDBJ whole genome shotgun (WGS) entry which is preliminary data.</text>
</comment>
<gene>
    <name evidence="1" type="ORF">ACIGXA_32050</name>
</gene>
<keyword evidence="2" id="KW-1185">Reference proteome</keyword>
<organism evidence="1 2">
    <name type="scientific">Streptomyces fildesensis</name>
    <dbReference type="NCBI Taxonomy" id="375757"/>
    <lineage>
        <taxon>Bacteria</taxon>
        <taxon>Bacillati</taxon>
        <taxon>Actinomycetota</taxon>
        <taxon>Actinomycetes</taxon>
        <taxon>Kitasatosporales</taxon>
        <taxon>Streptomycetaceae</taxon>
        <taxon>Streptomyces</taxon>
    </lineage>
</organism>
<evidence type="ECO:0000313" key="2">
    <source>
        <dbReference type="Proteomes" id="UP001614394"/>
    </source>
</evidence>
<dbReference type="EMBL" id="JBITYG010000011">
    <property type="protein sequence ID" value="MFI9105151.1"/>
    <property type="molecule type" value="Genomic_DNA"/>
</dbReference>
<evidence type="ECO:0000313" key="1">
    <source>
        <dbReference type="EMBL" id="MFI9105151.1"/>
    </source>
</evidence>
<accession>A0ABW8CIE7</accession>
<dbReference type="InterPro" id="IPR006142">
    <property type="entry name" value="INTEIN"/>
</dbReference>
<dbReference type="Proteomes" id="UP001614394">
    <property type="component" value="Unassembled WGS sequence"/>
</dbReference>
<name>A0ABW8CIE7_9ACTN</name>
<dbReference type="RefSeq" id="WP_399655889.1">
    <property type="nucleotide sequence ID" value="NZ_JBITYG010000011.1"/>
</dbReference>
<dbReference type="InterPro" id="IPR027434">
    <property type="entry name" value="Homing_endonucl"/>
</dbReference>
<dbReference type="SUPFAM" id="SSF55608">
    <property type="entry name" value="Homing endonucleases"/>
    <property type="match status" value="1"/>
</dbReference>
<proteinExistence type="predicted"/>
<sequence>MYGLERRKLTLSLLDAGHSLNAVSKRTGISRSAIRDWRMRVEPLRRTTECVRCATPPTVPRQASAYAYLLGLYLGDGCLSAQPRGVFALRIACADSWPGLIESCEAVIRAIHPDNAVCRVPKAGCTMVTSTSKHWPCLFPQHAPGKKHERRIALEPWQQEIVDAHPWAFIRGLIHSDGCRITNWTTRIVGGEPKRYEYPRYFFTNKSEDILGLYGAALDAVGVEWKVTRRGKDPYNVSVARRDSVALMDLHVGPKH</sequence>
<dbReference type="PRINTS" id="PR00379">
    <property type="entry name" value="INTEIN"/>
</dbReference>
<dbReference type="Gene3D" id="3.10.28.10">
    <property type="entry name" value="Homing endonucleases"/>
    <property type="match status" value="1"/>
</dbReference>
<protein>
    <submittedName>
        <fullName evidence="1">Transcriptional regulator</fullName>
    </submittedName>
</protein>